<accession>A0A1J5TDB1</accession>
<reference evidence="1" key="1">
    <citation type="submission" date="2016-10" db="EMBL/GenBank/DDBJ databases">
        <title>Sequence of Gallionella enrichment culture.</title>
        <authorList>
            <person name="Poehlein A."/>
            <person name="Muehling M."/>
            <person name="Daniel R."/>
        </authorList>
    </citation>
    <scope>NUCLEOTIDE SEQUENCE</scope>
</reference>
<gene>
    <name evidence="1" type="ORF">GALL_12480</name>
</gene>
<sequence>MDRVRRFSVKTPLNIQDTEISTFAKATADRQRLKSQQGAESALPSEVKEIPYKIPAQLHFSMFTVSLWFKSNCVIWLQHSK</sequence>
<evidence type="ECO:0000313" key="1">
    <source>
        <dbReference type="EMBL" id="OIR18905.1"/>
    </source>
</evidence>
<name>A0A1J5TDB1_9ZZZZ</name>
<comment type="caution">
    <text evidence="1">The sequence shown here is derived from an EMBL/GenBank/DDBJ whole genome shotgun (WGS) entry which is preliminary data.</text>
</comment>
<proteinExistence type="predicted"/>
<protein>
    <submittedName>
        <fullName evidence="1">Uncharacterized protein</fullName>
    </submittedName>
</protein>
<dbReference type="EMBL" id="MLJW01000002">
    <property type="protein sequence ID" value="OIR18905.1"/>
    <property type="molecule type" value="Genomic_DNA"/>
</dbReference>
<dbReference type="AlphaFoldDB" id="A0A1J5TDB1"/>
<organism evidence="1">
    <name type="scientific">mine drainage metagenome</name>
    <dbReference type="NCBI Taxonomy" id="410659"/>
    <lineage>
        <taxon>unclassified sequences</taxon>
        <taxon>metagenomes</taxon>
        <taxon>ecological metagenomes</taxon>
    </lineage>
</organism>